<name>Q7XEM3_ORYSJ</name>
<sequence>MPANLTATRKRRLQCLCAQKLKEKKAEELRDRRFNELRPPPRQEWRPKPIEVEKPVITQDEDEDNLDTSDSPVITTSGSPLAALLLRRSLWNSHELGNGIVAAAAAVRQCGRGLWGESMDINIVFALPIEFRAMDEVGIAQLSIGPKDA</sequence>
<gene>
    <name evidence="2" type="ordered locus">LOC_Os10g28070</name>
</gene>
<evidence type="ECO:0000256" key="1">
    <source>
        <dbReference type="SAM" id="MobiDB-lite"/>
    </source>
</evidence>
<dbReference type="AlphaFoldDB" id="Q7XEM3"/>
<evidence type="ECO:0000313" key="2">
    <source>
        <dbReference type="EMBL" id="AAP53765.1"/>
    </source>
</evidence>
<protein>
    <submittedName>
        <fullName evidence="2">Retrotransposon protein, putative, unclassified</fullName>
    </submittedName>
</protein>
<dbReference type="EMBL" id="DP000086">
    <property type="protein sequence ID" value="AAP53765.1"/>
    <property type="molecule type" value="Genomic_DNA"/>
</dbReference>
<proteinExistence type="predicted"/>
<accession>Q7XEM3</accession>
<reference evidence="2" key="3">
    <citation type="submission" date="2006-07" db="EMBL/GenBank/DDBJ databases">
        <authorList>
            <person name="Buell R."/>
        </authorList>
    </citation>
    <scope>NUCLEOTIDE SEQUENCE</scope>
</reference>
<feature type="compositionally biased region" description="Basic and acidic residues" evidence="1">
    <location>
        <begin position="32"/>
        <end position="54"/>
    </location>
</feature>
<reference evidence="2" key="2">
    <citation type="submission" date="2003-05" db="EMBL/GenBank/DDBJ databases">
        <authorList>
            <person name="Buell C.R."/>
            <person name="Wing R.A."/>
            <person name="McCombie W.R."/>
            <person name="Messing J."/>
            <person name="Yuan Q."/>
            <person name="Ouyang S."/>
        </authorList>
    </citation>
    <scope>NUCLEOTIDE SEQUENCE</scope>
</reference>
<reference evidence="2" key="1">
    <citation type="journal article" date="2003" name="Science">
        <title>In-depth view of structure, activity, and evolution of rice chromosome 10.</title>
        <authorList>
            <consortium name="Rice Chromosome 10 Sequencing Consortium"/>
        </authorList>
    </citation>
    <scope>NUCLEOTIDE SEQUENCE [LARGE SCALE GENOMIC DNA]</scope>
</reference>
<feature type="region of interest" description="Disordered" evidence="1">
    <location>
        <begin position="32"/>
        <end position="73"/>
    </location>
</feature>
<organism evidence="2">
    <name type="scientific">Oryza sativa subsp. japonica</name>
    <name type="common">Rice</name>
    <dbReference type="NCBI Taxonomy" id="39947"/>
    <lineage>
        <taxon>Eukaryota</taxon>
        <taxon>Viridiplantae</taxon>
        <taxon>Streptophyta</taxon>
        <taxon>Embryophyta</taxon>
        <taxon>Tracheophyta</taxon>
        <taxon>Spermatophyta</taxon>
        <taxon>Magnoliopsida</taxon>
        <taxon>Liliopsida</taxon>
        <taxon>Poales</taxon>
        <taxon>Poaceae</taxon>
        <taxon>BOP clade</taxon>
        <taxon>Oryzoideae</taxon>
        <taxon>Oryzeae</taxon>
        <taxon>Oryzinae</taxon>
        <taxon>Oryza</taxon>
        <taxon>Oryza sativa</taxon>
    </lineage>
</organism>